<dbReference type="PANTHER" id="PTHR38599:SF1">
    <property type="entry name" value="CUPIN DOMAIN PROTEIN (AFU_ORTHOLOGUE AFUA_3G13620)"/>
    <property type="match status" value="1"/>
</dbReference>
<dbReference type="RefSeq" id="WP_087649050.1">
    <property type="nucleotide sequence ID" value="NZ_FCON02000154.1"/>
</dbReference>
<dbReference type="Proteomes" id="UP000054770">
    <property type="component" value="Unassembled WGS sequence"/>
</dbReference>
<dbReference type="Pfam" id="PF07883">
    <property type="entry name" value="Cupin_2"/>
    <property type="match status" value="1"/>
</dbReference>
<sequence length="147" mass="15327">MNLNSRLRNAAVLLATTLAVVGAQAAHAHDASNATDPGAEKVTPVMKQAIPEAAGKNVLIATVAYKPGQASEPHMHPGSIFAYVLEGHVTSQLEGSPAKTYGPGESWYEAPGAHHVVSRNASRTKPAKLLVFAVVGESDPVKLPIPH</sequence>
<dbReference type="PANTHER" id="PTHR38599">
    <property type="entry name" value="CUPIN DOMAIN PROTEIN (AFU_ORTHOLOGUE AFUA_3G13620)"/>
    <property type="match status" value="1"/>
</dbReference>
<comment type="caution">
    <text evidence="3">The sequence shown here is derived from an EMBL/GenBank/DDBJ whole genome shotgun (WGS) entry which is preliminary data.</text>
</comment>
<dbReference type="InterPro" id="IPR013096">
    <property type="entry name" value="Cupin_2"/>
</dbReference>
<keyword evidence="4" id="KW-1185">Reference proteome</keyword>
<evidence type="ECO:0000313" key="3">
    <source>
        <dbReference type="EMBL" id="SAL84180.1"/>
    </source>
</evidence>
<proteinExistence type="predicted"/>
<reference evidence="3" key="1">
    <citation type="submission" date="2016-01" db="EMBL/GenBank/DDBJ databases">
        <authorList>
            <person name="Peeters C."/>
        </authorList>
    </citation>
    <scope>NUCLEOTIDE SEQUENCE [LARGE SCALE GENOMIC DNA]</scope>
    <source>
        <strain evidence="3">LMG 22940</strain>
    </source>
</reference>
<dbReference type="InterPro" id="IPR014710">
    <property type="entry name" value="RmlC-like_jellyroll"/>
</dbReference>
<evidence type="ECO:0000256" key="1">
    <source>
        <dbReference type="SAM" id="SignalP"/>
    </source>
</evidence>
<protein>
    <submittedName>
        <fullName evidence="3">Cupin 2 domain-containing protein</fullName>
    </submittedName>
</protein>
<feature type="domain" description="Cupin type-2" evidence="2">
    <location>
        <begin position="63"/>
        <end position="131"/>
    </location>
</feature>
<evidence type="ECO:0000259" key="2">
    <source>
        <dbReference type="Pfam" id="PF07883"/>
    </source>
</evidence>
<dbReference type="SUPFAM" id="SSF51182">
    <property type="entry name" value="RmlC-like cupins"/>
    <property type="match status" value="1"/>
</dbReference>
<dbReference type="EMBL" id="FCON02000154">
    <property type="protein sequence ID" value="SAL84180.1"/>
    <property type="molecule type" value="Genomic_DNA"/>
</dbReference>
<feature type="chain" id="PRO_5011115697" evidence="1">
    <location>
        <begin position="29"/>
        <end position="147"/>
    </location>
</feature>
<dbReference type="CDD" id="cd02234">
    <property type="entry name" value="cupin_BLR7677-like"/>
    <property type="match status" value="1"/>
</dbReference>
<dbReference type="OrthoDB" id="9813436at2"/>
<dbReference type="InterPro" id="IPR011051">
    <property type="entry name" value="RmlC_Cupin_sf"/>
</dbReference>
<dbReference type="Gene3D" id="2.60.120.10">
    <property type="entry name" value="Jelly Rolls"/>
    <property type="match status" value="1"/>
</dbReference>
<dbReference type="AlphaFoldDB" id="A0A158KUA3"/>
<feature type="signal peptide" evidence="1">
    <location>
        <begin position="1"/>
        <end position="28"/>
    </location>
</feature>
<gene>
    <name evidence="3" type="ORF">AWB68_07198</name>
</gene>
<accession>A0A158KUA3</accession>
<evidence type="ECO:0000313" key="4">
    <source>
        <dbReference type="Proteomes" id="UP000054770"/>
    </source>
</evidence>
<organism evidence="3 4">
    <name type="scientific">Caballeronia choica</name>
    <dbReference type="NCBI Taxonomy" id="326476"/>
    <lineage>
        <taxon>Bacteria</taxon>
        <taxon>Pseudomonadati</taxon>
        <taxon>Pseudomonadota</taxon>
        <taxon>Betaproteobacteria</taxon>
        <taxon>Burkholderiales</taxon>
        <taxon>Burkholderiaceae</taxon>
        <taxon>Caballeronia</taxon>
    </lineage>
</organism>
<keyword evidence="1" id="KW-0732">Signal</keyword>
<name>A0A158KUA3_9BURK</name>